<proteinExistence type="predicted"/>
<dbReference type="EMBL" id="ADWO01000083">
    <property type="protein sequence ID" value="EFI71183.1"/>
    <property type="molecule type" value="Genomic_DNA"/>
</dbReference>
<dbReference type="AlphaFoldDB" id="D8DZB3"/>
<feature type="chain" id="PRO_5003113212" description="DUF4168 domain-containing protein" evidence="1">
    <location>
        <begin position="33"/>
        <end position="135"/>
    </location>
</feature>
<name>D8DZB3_9BACT</name>
<keyword evidence="3" id="KW-1185">Reference proteome</keyword>
<evidence type="ECO:0000313" key="3">
    <source>
        <dbReference type="Proteomes" id="UP000004524"/>
    </source>
</evidence>
<sequence>MVTSRKRLKGKKIMKKMILLAVALFSMTATFAADENTTAATAVEAYNLTNVNMESLSKALSLNIHQEDAIKDIHKNFSADLMDAAAASNNSDRKEIIDKAIKNDLKYVRSVLTDSQYRKYLVLLNTTLNNRGINK</sequence>
<evidence type="ECO:0008006" key="4">
    <source>
        <dbReference type="Google" id="ProtNLM"/>
    </source>
</evidence>
<feature type="signal peptide" evidence="1">
    <location>
        <begin position="1"/>
        <end position="32"/>
    </location>
</feature>
<protein>
    <recommendedName>
        <fullName evidence="4">DUF4168 domain-containing protein</fullName>
    </recommendedName>
</protein>
<evidence type="ECO:0000313" key="2">
    <source>
        <dbReference type="EMBL" id="EFI71183.1"/>
    </source>
</evidence>
<evidence type="ECO:0000256" key="1">
    <source>
        <dbReference type="SAM" id="SignalP"/>
    </source>
</evidence>
<comment type="caution">
    <text evidence="2">The sequence shown here is derived from an EMBL/GenBank/DDBJ whole genome shotgun (WGS) entry which is preliminary data.</text>
</comment>
<organism evidence="2 3">
    <name type="scientific">Segatella baroniae B14</name>
    <dbReference type="NCBI Taxonomy" id="752555"/>
    <lineage>
        <taxon>Bacteria</taxon>
        <taxon>Pseudomonadati</taxon>
        <taxon>Bacteroidota</taxon>
        <taxon>Bacteroidia</taxon>
        <taxon>Bacteroidales</taxon>
        <taxon>Prevotellaceae</taxon>
        <taxon>Segatella</taxon>
    </lineage>
</organism>
<accession>D8DZB3</accession>
<gene>
    <name evidence="2" type="ORF">PBR_2473</name>
</gene>
<keyword evidence="1" id="KW-0732">Signal</keyword>
<reference evidence="2 3" key="1">
    <citation type="journal article" date="2010" name="Microb. Ecol.">
        <title>Comparative genome analysis of Prevotella ruminicola and Prevotella bryantii: insights into their environmental niche.</title>
        <authorList>
            <consortium name="North American Consortium for Rumen Bacteria"/>
            <person name="Purushe J."/>
            <person name="Fouts D.E."/>
            <person name="Morrison M."/>
            <person name="White B.A."/>
            <person name="Mackie R.I."/>
            <person name="Coutinho P.M."/>
            <person name="Henrissat B."/>
            <person name="Nelson K.E."/>
        </authorList>
    </citation>
    <scope>NUCLEOTIDE SEQUENCE [LARGE SCALE GENOMIC DNA]</scope>
    <source>
        <strain evidence="2 3">B14</strain>
    </source>
</reference>
<dbReference type="Proteomes" id="UP000004524">
    <property type="component" value="Unassembled WGS sequence"/>
</dbReference>